<keyword evidence="4" id="KW-1185">Reference proteome</keyword>
<feature type="coiled-coil region" evidence="1">
    <location>
        <begin position="157"/>
        <end position="184"/>
    </location>
</feature>
<dbReference type="EMBL" id="JBHMEI010000003">
    <property type="protein sequence ID" value="MFB9201027.1"/>
    <property type="molecule type" value="Genomic_DNA"/>
</dbReference>
<keyword evidence="2" id="KW-0472">Membrane</keyword>
<feature type="transmembrane region" description="Helical" evidence="2">
    <location>
        <begin position="117"/>
        <end position="138"/>
    </location>
</feature>
<keyword evidence="2" id="KW-0812">Transmembrane</keyword>
<evidence type="ECO:0000313" key="3">
    <source>
        <dbReference type="EMBL" id="MFB9201027.1"/>
    </source>
</evidence>
<name>A0ABV5I924_9ACTN</name>
<sequence>MKSWFLLVSLLATALTAWLVLYAGVPLSTLLSLGLGAVCLVWLVVLLTFPWNLSFAARQVVHEIAVSRESGIEVPAGREEEARTIARRMLVLAVAGHVVSAVVVAVVTFFSGRDVGYYFAGFYLLATAFRPAGAYVAHLRERVRTLGREARYPRLDVIALRDQVEALTAASERLTREVEEVGTELAAARAGLERADHDLSRRLTLMARRFEETVDGLNDNQEVITGLRAFLRLVRADPA</sequence>
<protein>
    <submittedName>
        <fullName evidence="3">Uncharacterized protein</fullName>
    </submittedName>
</protein>
<reference evidence="3 4" key="1">
    <citation type="submission" date="2024-09" db="EMBL/GenBank/DDBJ databases">
        <authorList>
            <person name="Sun Q."/>
            <person name="Mori K."/>
        </authorList>
    </citation>
    <scope>NUCLEOTIDE SEQUENCE [LARGE SCALE GENOMIC DNA]</scope>
    <source>
        <strain evidence="3 4">CCM 3426</strain>
    </source>
</reference>
<evidence type="ECO:0000313" key="4">
    <source>
        <dbReference type="Proteomes" id="UP001589647"/>
    </source>
</evidence>
<evidence type="ECO:0000256" key="1">
    <source>
        <dbReference type="SAM" id="Coils"/>
    </source>
</evidence>
<accession>A0ABV5I924</accession>
<keyword evidence="1" id="KW-0175">Coiled coil</keyword>
<proteinExistence type="predicted"/>
<comment type="caution">
    <text evidence="3">The sequence shown here is derived from an EMBL/GenBank/DDBJ whole genome shotgun (WGS) entry which is preliminary data.</text>
</comment>
<organism evidence="3 4">
    <name type="scientific">Nonomuraea spiralis</name>
    <dbReference type="NCBI Taxonomy" id="46182"/>
    <lineage>
        <taxon>Bacteria</taxon>
        <taxon>Bacillati</taxon>
        <taxon>Actinomycetota</taxon>
        <taxon>Actinomycetes</taxon>
        <taxon>Streptosporangiales</taxon>
        <taxon>Streptosporangiaceae</taxon>
        <taxon>Nonomuraea</taxon>
    </lineage>
</organism>
<dbReference type="RefSeq" id="WP_189646862.1">
    <property type="nucleotide sequence ID" value="NZ_BMRC01000003.1"/>
</dbReference>
<gene>
    <name evidence="3" type="ORF">ACFFV7_07480</name>
</gene>
<feature type="transmembrane region" description="Helical" evidence="2">
    <location>
        <begin position="29"/>
        <end position="49"/>
    </location>
</feature>
<feature type="transmembrane region" description="Helical" evidence="2">
    <location>
        <begin position="90"/>
        <end position="111"/>
    </location>
</feature>
<dbReference type="Proteomes" id="UP001589647">
    <property type="component" value="Unassembled WGS sequence"/>
</dbReference>
<keyword evidence="2" id="KW-1133">Transmembrane helix</keyword>
<evidence type="ECO:0000256" key="2">
    <source>
        <dbReference type="SAM" id="Phobius"/>
    </source>
</evidence>